<dbReference type="Pfam" id="PF08800">
    <property type="entry name" value="BT4734-like_N"/>
    <property type="match status" value="1"/>
</dbReference>
<evidence type="ECO:0000259" key="1">
    <source>
        <dbReference type="Pfam" id="PF08800"/>
    </source>
</evidence>
<comment type="caution">
    <text evidence="2">The sequence shown here is derived from an EMBL/GenBank/DDBJ whole genome shotgun (WGS) entry which is preliminary data.</text>
</comment>
<dbReference type="EMBL" id="JASJOS010000014">
    <property type="protein sequence ID" value="MDJ1484341.1"/>
    <property type="molecule type" value="Genomic_DNA"/>
</dbReference>
<sequence>MDNHADTQVQKLFSTSYSLTTYMSTISFFSSIDAITTQPYSVDLYLSHIQDGLWREMLEPIRQGVSEADSCNSLPIVAISGLFSIHTNGLSLIQHSGFIAMDVEGFRDLQRGKQILALDKYTYAVFENYSSKALTVVVRIPASDHMKAYQALSEYYEGIYGIITDPSDQFVTRFRYVTYDPGLTGNPEAEVFCV</sequence>
<evidence type="ECO:0000313" key="2">
    <source>
        <dbReference type="EMBL" id="MDJ1484341.1"/>
    </source>
</evidence>
<organism evidence="2 3">
    <name type="scientific">Xanthocytophaga flava</name>
    <dbReference type="NCBI Taxonomy" id="3048013"/>
    <lineage>
        <taxon>Bacteria</taxon>
        <taxon>Pseudomonadati</taxon>
        <taxon>Bacteroidota</taxon>
        <taxon>Cytophagia</taxon>
        <taxon>Cytophagales</taxon>
        <taxon>Rhodocytophagaceae</taxon>
        <taxon>Xanthocytophaga</taxon>
    </lineage>
</organism>
<name>A0AAE3QSW8_9BACT</name>
<gene>
    <name evidence="2" type="ORF">QNI16_27840</name>
</gene>
<dbReference type="Proteomes" id="UP001241110">
    <property type="component" value="Unassembled WGS sequence"/>
</dbReference>
<evidence type="ECO:0000313" key="3">
    <source>
        <dbReference type="Proteomes" id="UP001241110"/>
    </source>
</evidence>
<dbReference type="InterPro" id="IPR014907">
    <property type="entry name" value="BT4734-like_N"/>
</dbReference>
<reference evidence="2" key="1">
    <citation type="submission" date="2023-05" db="EMBL/GenBank/DDBJ databases">
        <authorList>
            <person name="Zhang X."/>
        </authorList>
    </citation>
    <scope>NUCLEOTIDE SEQUENCE</scope>
    <source>
        <strain evidence="2">YF14B1</strain>
    </source>
</reference>
<feature type="domain" description="BT4734-like N-terminal" evidence="1">
    <location>
        <begin position="72"/>
        <end position="182"/>
    </location>
</feature>
<protein>
    <submittedName>
        <fullName evidence="2">BT4734/BF3469 family protein</fullName>
    </submittedName>
</protein>
<proteinExistence type="predicted"/>
<accession>A0AAE3QSW8</accession>
<dbReference type="AlphaFoldDB" id="A0AAE3QSW8"/>
<dbReference type="RefSeq" id="WP_313985504.1">
    <property type="nucleotide sequence ID" value="NZ_JASJOS010000014.1"/>
</dbReference>